<feature type="binding site" evidence="2">
    <location>
        <position position="135"/>
    </location>
    <ligand>
        <name>Zn(2+)</name>
        <dbReference type="ChEBI" id="CHEBI:29105"/>
        <label>2</label>
    </ligand>
</feature>
<dbReference type="Gene3D" id="3.40.50.10780">
    <property type="entry name" value="Dipeptide transport protein"/>
    <property type="match status" value="1"/>
</dbReference>
<organism evidence="3 4">
    <name type="scientific">Romboutsia weinsteinii</name>
    <dbReference type="NCBI Taxonomy" id="2020949"/>
    <lineage>
        <taxon>Bacteria</taxon>
        <taxon>Bacillati</taxon>
        <taxon>Bacillota</taxon>
        <taxon>Clostridia</taxon>
        <taxon>Peptostreptococcales</taxon>
        <taxon>Peptostreptococcaceae</taxon>
        <taxon>Romboutsia</taxon>
    </lineage>
</organism>
<feature type="binding site" evidence="2">
    <location>
        <position position="60"/>
    </location>
    <ligand>
        <name>Zn(2+)</name>
        <dbReference type="ChEBI" id="CHEBI:29105"/>
        <label>2</label>
    </ligand>
</feature>
<dbReference type="PIRSF" id="PIRSF015853">
    <property type="entry name" value="Pep_DppA"/>
    <property type="match status" value="1"/>
</dbReference>
<accession>A0A371IYV5</accession>
<dbReference type="Gene3D" id="3.30.1360.130">
    <property type="entry name" value="Dipeptide transport protein"/>
    <property type="match status" value="1"/>
</dbReference>
<feature type="binding site" evidence="2">
    <location>
        <position position="8"/>
    </location>
    <ligand>
        <name>Zn(2+)</name>
        <dbReference type="ChEBI" id="CHEBI:29105"/>
        <label>1</label>
    </ligand>
</feature>
<evidence type="ECO:0000256" key="1">
    <source>
        <dbReference type="PIRSR" id="PIRSR015853-1"/>
    </source>
</evidence>
<keyword evidence="2" id="KW-0479">Metal-binding</keyword>
<dbReference type="RefSeq" id="WP_094369612.1">
    <property type="nucleotide sequence ID" value="NZ_NOJY02000055.1"/>
</dbReference>
<dbReference type="OrthoDB" id="9785420at2"/>
<dbReference type="SUPFAM" id="SSF63992">
    <property type="entry name" value="Dipeptide transport protein"/>
    <property type="match status" value="1"/>
</dbReference>
<dbReference type="EMBL" id="NOJY02000055">
    <property type="protein sequence ID" value="RDY25665.1"/>
    <property type="molecule type" value="Genomic_DNA"/>
</dbReference>
<feature type="binding site" evidence="2">
    <location>
        <position position="8"/>
    </location>
    <ligand>
        <name>Zn(2+)</name>
        <dbReference type="ChEBI" id="CHEBI:29105"/>
        <label>2</label>
    </ligand>
</feature>
<evidence type="ECO:0000313" key="4">
    <source>
        <dbReference type="Proteomes" id="UP000215694"/>
    </source>
</evidence>
<feature type="active site" description="Nucleophile" evidence="1">
    <location>
        <position position="117"/>
    </location>
</feature>
<name>A0A371IYV5_9FIRM</name>
<sequence>MKVYLTADIEGTTGIVDWSETELTSTVGAFSREQMTKEVCAACNGANEASAESILVKDAHDSARTINPRELPENVNILRGWAKNPLTMMAGIDKSFDASIYIGYHSGSSQDGNPLSHTMNCGYDYIKINGDIVSEFIINAYTSLYFGVPVAFLSGDEMLCENAKKLFPNIVTVPVSKGIGNASVSIHPNLALKKIQTGVKESLSGDLTRHIIDLPKKFDIEIKFRQHYNAYKSSFYPGVVQVDSQTIRYETNDYYEFLRMFFFL</sequence>
<gene>
    <name evidence="3" type="ORF">CHL78_017060</name>
</gene>
<dbReference type="GO" id="GO:0046872">
    <property type="term" value="F:metal ion binding"/>
    <property type="evidence" value="ECO:0007669"/>
    <property type="project" value="UniProtKB-KW"/>
</dbReference>
<evidence type="ECO:0000256" key="2">
    <source>
        <dbReference type="PIRSR" id="PIRSR015853-2"/>
    </source>
</evidence>
<feature type="binding site" evidence="2">
    <location>
        <position position="10"/>
    </location>
    <ligand>
        <name>Zn(2+)</name>
        <dbReference type="ChEBI" id="CHEBI:29105"/>
        <label>1</label>
    </ligand>
</feature>
<dbReference type="InterPro" id="IPR036177">
    <property type="entry name" value="Peptidase_M55_sf"/>
</dbReference>
<reference evidence="3 4" key="1">
    <citation type="journal article" date="2017" name="Genome Announc.">
        <title>Draft Genome Sequence of Romboutsia weinsteinii sp. nov. Strain CCRI-19649(T) Isolated from Surface Water.</title>
        <authorList>
            <person name="Maheux A.F."/>
            <person name="Boudreau D.K."/>
            <person name="Berube E."/>
            <person name="Boissinot M."/>
            <person name="Cantin P."/>
            <person name="Raymond F."/>
            <person name="Corbeil J."/>
            <person name="Omar R.F."/>
            <person name="Bergeron M.G."/>
        </authorList>
    </citation>
    <scope>NUCLEOTIDE SEQUENCE [LARGE SCALE GENOMIC DNA]</scope>
    <source>
        <strain evidence="3 4">CCRI-19649</strain>
    </source>
</reference>
<dbReference type="InterPro" id="IPR007035">
    <property type="entry name" value="Peptidase_M55"/>
</dbReference>
<comment type="caution">
    <text evidence="3">The sequence shown here is derived from an EMBL/GenBank/DDBJ whole genome shotgun (WGS) entry which is preliminary data.</text>
</comment>
<keyword evidence="4" id="KW-1185">Reference proteome</keyword>
<protein>
    <submittedName>
        <fullName evidence="3">Amino acid amidase</fullName>
    </submittedName>
</protein>
<dbReference type="InterPro" id="IPR027476">
    <property type="entry name" value="DppA_N"/>
</dbReference>
<dbReference type="AlphaFoldDB" id="A0A371IYV5"/>
<dbReference type="Proteomes" id="UP000215694">
    <property type="component" value="Unassembled WGS sequence"/>
</dbReference>
<keyword evidence="2" id="KW-0862">Zinc</keyword>
<proteinExistence type="predicted"/>
<dbReference type="CDD" id="cd08770">
    <property type="entry name" value="DAP_dppA_3"/>
    <property type="match status" value="1"/>
</dbReference>
<dbReference type="Pfam" id="PF04951">
    <property type="entry name" value="Peptidase_M55"/>
    <property type="match status" value="1"/>
</dbReference>
<evidence type="ECO:0000313" key="3">
    <source>
        <dbReference type="EMBL" id="RDY25665.1"/>
    </source>
</evidence>
<feature type="binding site" evidence="2">
    <location>
        <position position="105"/>
    </location>
    <ligand>
        <name>Zn(2+)</name>
        <dbReference type="ChEBI" id="CHEBI:29105"/>
        <label>2</label>
    </ligand>
</feature>